<dbReference type="EMBL" id="JAUHMF010000010">
    <property type="protein sequence ID" value="MDT8899525.1"/>
    <property type="molecule type" value="Genomic_DNA"/>
</dbReference>
<organism evidence="1 2">
    <name type="scientific">Thermanaerothrix solaris</name>
    <dbReference type="NCBI Taxonomy" id="3058434"/>
    <lineage>
        <taxon>Bacteria</taxon>
        <taxon>Bacillati</taxon>
        <taxon>Chloroflexota</taxon>
        <taxon>Anaerolineae</taxon>
        <taxon>Anaerolineales</taxon>
        <taxon>Anaerolineaceae</taxon>
        <taxon>Thermanaerothrix</taxon>
    </lineage>
</organism>
<geneLocation type="plasmid" evidence="1">
    <name>p4228-RoL</name>
</geneLocation>
<sequence length="98" mass="11296">MKAGEYGKVEWQVVYDPTRDGEWYGDYYRRLFSRWQIVAGCGSWPEGLKWQNRRTGEWCEATGHGRQQMIAFSNGEHRKFKVRVPPAAVPAVAAVDAF</sequence>
<proteinExistence type="predicted"/>
<evidence type="ECO:0000313" key="1">
    <source>
        <dbReference type="EMBL" id="MDT8899525.1"/>
    </source>
</evidence>
<reference evidence="1 2" key="1">
    <citation type="submission" date="2023-07" db="EMBL/GenBank/DDBJ databases">
        <title>Novel species of Thermanaerothrix with wide hydrolytic capabilities.</title>
        <authorList>
            <person name="Zayulina K.S."/>
            <person name="Podosokorskaya O.A."/>
            <person name="Elcheninov A.G."/>
        </authorList>
    </citation>
    <scope>NUCLEOTIDE SEQUENCE [LARGE SCALE GENOMIC DNA]</scope>
    <source>
        <strain evidence="1 2">4228-RoL</strain>
        <plasmid evidence="1">p4228-RoL</plasmid>
    </source>
</reference>
<keyword evidence="1" id="KW-0614">Plasmid</keyword>
<dbReference type="Proteomes" id="UP001254165">
    <property type="component" value="Unassembled WGS sequence"/>
</dbReference>
<gene>
    <name evidence="1" type="ORF">QYE77_14770</name>
</gene>
<keyword evidence="2" id="KW-1185">Reference proteome</keyword>
<accession>A0ABU3NRS4</accession>
<name>A0ABU3NRS4_9CHLR</name>
<evidence type="ECO:0000313" key="2">
    <source>
        <dbReference type="Proteomes" id="UP001254165"/>
    </source>
</evidence>
<protein>
    <submittedName>
        <fullName evidence="1">Uncharacterized protein</fullName>
    </submittedName>
</protein>
<dbReference type="RefSeq" id="WP_315626308.1">
    <property type="nucleotide sequence ID" value="NZ_JAUHMF010000010.1"/>
</dbReference>
<comment type="caution">
    <text evidence="1">The sequence shown here is derived from an EMBL/GenBank/DDBJ whole genome shotgun (WGS) entry which is preliminary data.</text>
</comment>